<gene>
    <name evidence="6" type="ORF">H7C19_32320</name>
</gene>
<dbReference type="AlphaFoldDB" id="A0A7X0VK30"/>
<evidence type="ECO:0000256" key="4">
    <source>
        <dbReference type="ARBA" id="ARBA00022967"/>
    </source>
</evidence>
<dbReference type="FunFam" id="3.40.50.300:FF:000134">
    <property type="entry name" value="Iron-enterobactin ABC transporter ATP-binding protein"/>
    <property type="match status" value="1"/>
</dbReference>
<dbReference type="Proteomes" id="UP000547209">
    <property type="component" value="Unassembled WGS sequence"/>
</dbReference>
<dbReference type="InterPro" id="IPR003439">
    <property type="entry name" value="ABC_transporter-like_ATP-bd"/>
</dbReference>
<keyword evidence="3 6" id="KW-0067">ATP-binding</keyword>
<dbReference type="CDD" id="cd03214">
    <property type="entry name" value="ABC_Iron-Siderophores_B12_Hemin"/>
    <property type="match status" value="1"/>
</dbReference>
<proteinExistence type="predicted"/>
<feature type="domain" description="ABC transporter" evidence="5">
    <location>
        <begin position="2"/>
        <end position="247"/>
    </location>
</feature>
<evidence type="ECO:0000259" key="5">
    <source>
        <dbReference type="PROSITE" id="PS50893"/>
    </source>
</evidence>
<keyword evidence="4" id="KW-1278">Translocase</keyword>
<dbReference type="Pfam" id="PF00005">
    <property type="entry name" value="ABC_tran"/>
    <property type="match status" value="1"/>
</dbReference>
<dbReference type="EMBL" id="JACJVP010000071">
    <property type="protein sequence ID" value="MBB6675354.1"/>
    <property type="molecule type" value="Genomic_DNA"/>
</dbReference>
<dbReference type="InterPro" id="IPR017871">
    <property type="entry name" value="ABC_transporter-like_CS"/>
</dbReference>
<keyword evidence="7" id="KW-1185">Reference proteome</keyword>
<dbReference type="GO" id="GO:0005524">
    <property type="term" value="F:ATP binding"/>
    <property type="evidence" value="ECO:0007669"/>
    <property type="project" value="UniProtKB-KW"/>
</dbReference>
<reference evidence="6 7" key="1">
    <citation type="submission" date="2020-08" db="EMBL/GenBank/DDBJ databases">
        <title>Cohnella phylogeny.</title>
        <authorList>
            <person name="Dunlap C."/>
        </authorList>
    </citation>
    <scope>NUCLEOTIDE SEQUENCE [LARGE SCALE GENOMIC DNA]</scope>
    <source>
        <strain evidence="6 7">DSM 28246</strain>
    </source>
</reference>
<dbReference type="InterPro" id="IPR027417">
    <property type="entry name" value="P-loop_NTPase"/>
</dbReference>
<dbReference type="RefSeq" id="WP_185673204.1">
    <property type="nucleotide sequence ID" value="NZ_JACJVP010000071.1"/>
</dbReference>
<protein>
    <submittedName>
        <fullName evidence="6">ABC transporter ATP-binding protein</fullName>
    </submittedName>
</protein>
<sequence>MIEVQGVEKNYGSAKVLSDVGFQVNEGAFFGILGPNGSGKSTLLKLISGIEKADAGEVRLGDAGDGSGRAGRLVGEYSRKELAKWLAVLEQEALPPVGFTVREVVEMGRFPFQNWLGEEAEDAGRQIDTILAKLGLQSLEERTIDQLSGGEKQRVALAKAMAQRPRLLLLDEPTTYLDIGRQIQLMDRIREWQREAKLTVVAVLHDLNLAALYCDRLLLLNRGRIVGVGSPQEILTAERISEIYGIEPLVTRHPALGVPQVLLQPHAEERGSGER</sequence>
<accession>A0A7X0VK30</accession>
<name>A0A7X0VK30_9BACL</name>
<dbReference type="SUPFAM" id="SSF52540">
    <property type="entry name" value="P-loop containing nucleoside triphosphate hydrolases"/>
    <property type="match status" value="1"/>
</dbReference>
<dbReference type="InterPro" id="IPR003593">
    <property type="entry name" value="AAA+_ATPase"/>
</dbReference>
<dbReference type="PANTHER" id="PTHR42794:SF1">
    <property type="entry name" value="HEMIN IMPORT ATP-BINDING PROTEIN HMUV"/>
    <property type="match status" value="1"/>
</dbReference>
<dbReference type="GO" id="GO:0016887">
    <property type="term" value="F:ATP hydrolysis activity"/>
    <property type="evidence" value="ECO:0007669"/>
    <property type="project" value="InterPro"/>
</dbReference>
<dbReference type="PANTHER" id="PTHR42794">
    <property type="entry name" value="HEMIN IMPORT ATP-BINDING PROTEIN HMUV"/>
    <property type="match status" value="1"/>
</dbReference>
<evidence type="ECO:0000256" key="1">
    <source>
        <dbReference type="ARBA" id="ARBA00022448"/>
    </source>
</evidence>
<comment type="caution">
    <text evidence="6">The sequence shown here is derived from an EMBL/GenBank/DDBJ whole genome shotgun (WGS) entry which is preliminary data.</text>
</comment>
<evidence type="ECO:0000256" key="3">
    <source>
        <dbReference type="ARBA" id="ARBA00022840"/>
    </source>
</evidence>
<organism evidence="6 7">
    <name type="scientific">Cohnella nanjingensis</name>
    <dbReference type="NCBI Taxonomy" id="1387779"/>
    <lineage>
        <taxon>Bacteria</taxon>
        <taxon>Bacillati</taxon>
        <taxon>Bacillota</taxon>
        <taxon>Bacilli</taxon>
        <taxon>Bacillales</taxon>
        <taxon>Paenibacillaceae</taxon>
        <taxon>Cohnella</taxon>
    </lineage>
</organism>
<dbReference type="SMART" id="SM00382">
    <property type="entry name" value="AAA"/>
    <property type="match status" value="1"/>
</dbReference>
<evidence type="ECO:0000313" key="7">
    <source>
        <dbReference type="Proteomes" id="UP000547209"/>
    </source>
</evidence>
<evidence type="ECO:0000313" key="6">
    <source>
        <dbReference type="EMBL" id="MBB6675354.1"/>
    </source>
</evidence>
<dbReference type="Gene3D" id="3.40.50.300">
    <property type="entry name" value="P-loop containing nucleotide triphosphate hydrolases"/>
    <property type="match status" value="1"/>
</dbReference>
<dbReference type="PROSITE" id="PS50893">
    <property type="entry name" value="ABC_TRANSPORTER_2"/>
    <property type="match status" value="1"/>
</dbReference>
<keyword evidence="1" id="KW-0813">Transport</keyword>
<evidence type="ECO:0000256" key="2">
    <source>
        <dbReference type="ARBA" id="ARBA00022741"/>
    </source>
</evidence>
<keyword evidence="2" id="KW-0547">Nucleotide-binding</keyword>
<dbReference type="PROSITE" id="PS00211">
    <property type="entry name" value="ABC_TRANSPORTER_1"/>
    <property type="match status" value="1"/>
</dbReference>